<keyword evidence="3" id="KW-1185">Reference proteome</keyword>
<evidence type="ECO:0000313" key="3">
    <source>
        <dbReference type="Proteomes" id="UP001055580"/>
    </source>
</evidence>
<dbReference type="Pfam" id="PF00300">
    <property type="entry name" value="His_Phos_1"/>
    <property type="match status" value="1"/>
</dbReference>
<dbReference type="InterPro" id="IPR029033">
    <property type="entry name" value="His_PPase_superfam"/>
</dbReference>
<keyword evidence="1" id="KW-0732">Signal</keyword>
<dbReference type="RefSeq" id="WP_250753152.1">
    <property type="nucleotide sequence ID" value="NZ_CP098401.1"/>
</dbReference>
<dbReference type="Proteomes" id="UP001055580">
    <property type="component" value="Chromosome"/>
</dbReference>
<feature type="chain" id="PRO_5046918808" evidence="1">
    <location>
        <begin position="20"/>
        <end position="153"/>
    </location>
</feature>
<sequence>MRHVLLLAAAVLTAAPATAQTYVMRHLDTPEGQRDPDLLPNGQASARKLVRWFRGKRLTAIYVSDFRRTRQTAAPLAAARRITPTLYDPARTADLLAAVRAERGPVLIVGHSNTVPDIVEGLGGTRPAPLTHPDFGDVWTVRGTGTKRTRIDR</sequence>
<accession>A0ABY4TUY2</accession>
<dbReference type="EMBL" id="CP098401">
    <property type="protein sequence ID" value="URW76199.1"/>
    <property type="molecule type" value="Genomic_DNA"/>
</dbReference>
<dbReference type="SUPFAM" id="SSF53254">
    <property type="entry name" value="Phosphoglycerate mutase-like"/>
    <property type="match status" value="1"/>
</dbReference>
<organism evidence="2 3">
    <name type="scientific">Sphingomonas donggukensis</name>
    <dbReference type="NCBI Taxonomy" id="2949093"/>
    <lineage>
        <taxon>Bacteria</taxon>
        <taxon>Pseudomonadati</taxon>
        <taxon>Pseudomonadota</taxon>
        <taxon>Alphaproteobacteria</taxon>
        <taxon>Sphingomonadales</taxon>
        <taxon>Sphingomonadaceae</taxon>
        <taxon>Sphingomonas</taxon>
    </lineage>
</organism>
<dbReference type="Gene3D" id="3.40.50.1240">
    <property type="entry name" value="Phosphoglycerate mutase-like"/>
    <property type="match status" value="1"/>
</dbReference>
<protein>
    <submittedName>
        <fullName evidence="2">Histidine phosphatase family protein</fullName>
    </submittedName>
</protein>
<proteinExistence type="predicted"/>
<reference evidence="2" key="1">
    <citation type="submission" date="2022-05" db="EMBL/GenBank/DDBJ databases">
        <title>Sphingomonas sp. strain RMG20 Genome sequencing and assembly.</title>
        <authorList>
            <person name="Kim I."/>
        </authorList>
    </citation>
    <scope>NUCLEOTIDE SEQUENCE</scope>
    <source>
        <strain evidence="2">RMG20</strain>
    </source>
</reference>
<evidence type="ECO:0000256" key="1">
    <source>
        <dbReference type="SAM" id="SignalP"/>
    </source>
</evidence>
<name>A0ABY4TUY2_9SPHN</name>
<evidence type="ECO:0000313" key="2">
    <source>
        <dbReference type="EMBL" id="URW76199.1"/>
    </source>
</evidence>
<dbReference type="InterPro" id="IPR013078">
    <property type="entry name" value="His_Pase_superF_clade-1"/>
</dbReference>
<feature type="signal peptide" evidence="1">
    <location>
        <begin position="1"/>
        <end position="19"/>
    </location>
</feature>
<gene>
    <name evidence="2" type="ORF">M9980_02935</name>
</gene>
<dbReference type="CDD" id="cd07067">
    <property type="entry name" value="HP_PGM_like"/>
    <property type="match status" value="1"/>
</dbReference>